<reference evidence="2" key="1">
    <citation type="submission" date="2022-01" db="EMBL/GenBank/DDBJ databases">
        <title>Genome Sequence Resource for Two Populations of Ditylenchus destructor, the Migratory Endoparasitic Phytonematode.</title>
        <authorList>
            <person name="Zhang H."/>
            <person name="Lin R."/>
            <person name="Xie B."/>
        </authorList>
    </citation>
    <scope>NUCLEOTIDE SEQUENCE</scope>
    <source>
        <strain evidence="2">BazhouSP</strain>
    </source>
</reference>
<keyword evidence="3" id="KW-1185">Reference proteome</keyword>
<evidence type="ECO:0008006" key="4">
    <source>
        <dbReference type="Google" id="ProtNLM"/>
    </source>
</evidence>
<proteinExistence type="predicted"/>
<keyword evidence="1" id="KW-0812">Transmembrane</keyword>
<keyword evidence="1" id="KW-1133">Transmembrane helix</keyword>
<evidence type="ECO:0000313" key="3">
    <source>
        <dbReference type="Proteomes" id="UP001201812"/>
    </source>
</evidence>
<sequence>MDIESRESLLSPNSCQISTQRNLWNLFPLEVQLEVFRCLRAYDLYKHGINVSRQWRNTIEYHKNTLPKLRRIATDFRAMNRLAGDTCLEYLQRQPEENRKRKKAEQEERRTRFKYNAAFLLPSIFGYILALVAQRPLSIEKVIATTLLLWITFQMIVTCRQLKYIFVYLVARSLIFGSVGVIQSQHHLKYVLFSNRAVVGGSVCPKLAFHFEVIQSSTHFSPSLTCLKPCIY</sequence>
<protein>
    <recommendedName>
        <fullName evidence="4">F-box domain-containing protein</fullName>
    </recommendedName>
</protein>
<dbReference type="AlphaFoldDB" id="A0AAD4MZX9"/>
<gene>
    <name evidence="2" type="ORF">DdX_11817</name>
</gene>
<comment type="caution">
    <text evidence="2">The sequence shown here is derived from an EMBL/GenBank/DDBJ whole genome shotgun (WGS) entry which is preliminary data.</text>
</comment>
<dbReference type="Gene3D" id="1.20.1280.50">
    <property type="match status" value="1"/>
</dbReference>
<dbReference type="InterPro" id="IPR036047">
    <property type="entry name" value="F-box-like_dom_sf"/>
</dbReference>
<name>A0AAD4MZX9_9BILA</name>
<dbReference type="SUPFAM" id="SSF81383">
    <property type="entry name" value="F-box domain"/>
    <property type="match status" value="1"/>
</dbReference>
<feature type="transmembrane region" description="Helical" evidence="1">
    <location>
        <begin position="164"/>
        <end position="182"/>
    </location>
</feature>
<evidence type="ECO:0000313" key="2">
    <source>
        <dbReference type="EMBL" id="KAI1708436.1"/>
    </source>
</evidence>
<accession>A0AAD4MZX9</accession>
<feature type="transmembrane region" description="Helical" evidence="1">
    <location>
        <begin position="139"/>
        <end position="157"/>
    </location>
</feature>
<dbReference type="EMBL" id="JAKKPZ010000035">
    <property type="protein sequence ID" value="KAI1708436.1"/>
    <property type="molecule type" value="Genomic_DNA"/>
</dbReference>
<evidence type="ECO:0000256" key="1">
    <source>
        <dbReference type="SAM" id="Phobius"/>
    </source>
</evidence>
<dbReference type="Proteomes" id="UP001201812">
    <property type="component" value="Unassembled WGS sequence"/>
</dbReference>
<keyword evidence="1" id="KW-0472">Membrane</keyword>
<organism evidence="2 3">
    <name type="scientific">Ditylenchus destructor</name>
    <dbReference type="NCBI Taxonomy" id="166010"/>
    <lineage>
        <taxon>Eukaryota</taxon>
        <taxon>Metazoa</taxon>
        <taxon>Ecdysozoa</taxon>
        <taxon>Nematoda</taxon>
        <taxon>Chromadorea</taxon>
        <taxon>Rhabditida</taxon>
        <taxon>Tylenchina</taxon>
        <taxon>Tylenchomorpha</taxon>
        <taxon>Sphaerularioidea</taxon>
        <taxon>Anguinidae</taxon>
        <taxon>Anguininae</taxon>
        <taxon>Ditylenchus</taxon>
    </lineage>
</organism>
<feature type="transmembrane region" description="Helical" evidence="1">
    <location>
        <begin position="113"/>
        <end position="133"/>
    </location>
</feature>